<accession>R4PM31</accession>
<evidence type="ECO:0000256" key="1">
    <source>
        <dbReference type="SAM" id="MobiDB-lite"/>
    </source>
</evidence>
<keyword evidence="3" id="KW-1185">Reference proteome</keyword>
<name>R4PM31_9BACT</name>
<evidence type="ECO:0000313" key="3">
    <source>
        <dbReference type="Proteomes" id="UP000013893"/>
    </source>
</evidence>
<reference evidence="2 3" key="1">
    <citation type="journal article" date="2013" name="Nat. Biotechnol.">
        <title>Genome sequences of rare, uncultured bacteria obtained by differential coverage binning of multiple metagenomes.</title>
        <authorList>
            <person name="Albertsen M."/>
            <person name="Hugenholtz P."/>
            <person name="Skarshewski A."/>
            <person name="Nielsen K.L."/>
            <person name="Tyson G.W."/>
            <person name="Nielsen P.H."/>
        </authorList>
    </citation>
    <scope>NUCLEOTIDE SEQUENCE [LARGE SCALE GENOMIC DNA]</scope>
    <source>
        <strain evidence="2">TM71</strain>
    </source>
</reference>
<proteinExistence type="predicted"/>
<feature type="region of interest" description="Disordered" evidence="1">
    <location>
        <begin position="1"/>
        <end position="20"/>
    </location>
</feature>
<dbReference type="STRING" id="1332188.L336_0210"/>
<protein>
    <submittedName>
        <fullName evidence="2">Uncharacterized protein</fullName>
    </submittedName>
</protein>
<evidence type="ECO:0000313" key="2">
    <source>
        <dbReference type="EMBL" id="AGL61919.1"/>
    </source>
</evidence>
<dbReference type="KEGG" id="saal:L336_0210"/>
<dbReference type="HOGENOM" id="CLU_2045428_0_0_0"/>
<dbReference type="EMBL" id="CP005957">
    <property type="protein sequence ID" value="AGL61919.1"/>
    <property type="molecule type" value="Genomic_DNA"/>
</dbReference>
<dbReference type="AlphaFoldDB" id="R4PM31"/>
<organism evidence="2 3">
    <name type="scientific">Candidatus Saccharimonas aalborgensis</name>
    <dbReference type="NCBI Taxonomy" id="1332188"/>
    <lineage>
        <taxon>Bacteria</taxon>
        <taxon>Candidatus Saccharimonadota</taxon>
        <taxon>Candidatus Saccharimonadia</taxon>
        <taxon>Candidatus Saccharimonadales</taxon>
        <taxon>Candidatus Saccharimonadaceae</taxon>
        <taxon>Candidatus Saccharimonas</taxon>
    </lineage>
</organism>
<gene>
    <name evidence="2" type="ORF">L336_0210</name>
</gene>
<sequence length="120" mass="13452">MNGTEFSPPKHDSTNNLVPDGFVPGPTHESLMAATLAEQDRTIAEAIAEAIAANPNKESFDYVRFAQLYSKKDTTRDLTGDEPLSVQEAYRREYYLVFSDAQTIEEYVRHRHALDAESGN</sequence>
<dbReference type="Proteomes" id="UP000013893">
    <property type="component" value="Chromosome"/>
</dbReference>